<dbReference type="Gene3D" id="3.40.50.2000">
    <property type="entry name" value="Glycogen Phosphorylase B"/>
    <property type="match status" value="1"/>
</dbReference>
<reference evidence="2" key="1">
    <citation type="submission" date="2022-05" db="EMBL/GenBank/DDBJ databases">
        <title>Novel Pseudomonas spp. Isolated from a Rainbow Trout Aquaculture Facility.</title>
        <authorList>
            <person name="Testerman T."/>
            <person name="Graf J."/>
        </authorList>
    </citation>
    <scope>NUCLEOTIDE SEQUENCE</scope>
    <source>
        <strain evidence="2">ID386</strain>
    </source>
</reference>
<dbReference type="SUPFAM" id="SSF53756">
    <property type="entry name" value="UDP-Glycosyltransferase/glycogen phosphorylase"/>
    <property type="match status" value="1"/>
</dbReference>
<dbReference type="PANTHER" id="PTHR46401">
    <property type="entry name" value="GLYCOSYLTRANSFERASE WBBK-RELATED"/>
    <property type="match status" value="1"/>
</dbReference>
<dbReference type="RefSeq" id="WP_273898137.1">
    <property type="nucleotide sequence ID" value="NZ_JAMDGS010000011.1"/>
</dbReference>
<organism evidence="2 3">
    <name type="scientific">Pseudomonas aphyarum</name>
    <dbReference type="NCBI Taxonomy" id="2942629"/>
    <lineage>
        <taxon>Bacteria</taxon>
        <taxon>Pseudomonadati</taxon>
        <taxon>Pseudomonadota</taxon>
        <taxon>Gammaproteobacteria</taxon>
        <taxon>Pseudomonadales</taxon>
        <taxon>Pseudomonadaceae</taxon>
        <taxon>Pseudomonas</taxon>
    </lineage>
</organism>
<dbReference type="Proteomes" id="UP001150531">
    <property type="component" value="Unassembled WGS sequence"/>
</dbReference>
<evidence type="ECO:0000259" key="1">
    <source>
        <dbReference type="Pfam" id="PF00534"/>
    </source>
</evidence>
<feature type="domain" description="Glycosyl transferase family 1" evidence="1">
    <location>
        <begin position="264"/>
        <end position="404"/>
    </location>
</feature>
<dbReference type="InterPro" id="IPR001296">
    <property type="entry name" value="Glyco_trans_1"/>
</dbReference>
<keyword evidence="3" id="KW-1185">Reference proteome</keyword>
<proteinExistence type="predicted"/>
<dbReference type="PANTHER" id="PTHR46401:SF9">
    <property type="entry name" value="MANNOSYLTRANSFERASE A"/>
    <property type="match status" value="1"/>
</dbReference>
<name>A0ABT5PR80_9PSED</name>
<sequence>MTRLLVECTHVFRNPRVNSGIQRVVRNVINQLPPSAGGVECMPVVLLKGKLYRVTRLAPLDSPLSNAIVTFGERVERLAHRFGQLYHRLDRRCRTKLTQRALYVGYRLSAFALFGLALRLVERVNRYQLPQRCEPLQHRPGDHLVLLDSSWHSDFFQHAEQLKHEGVGIIAVIYDLIPLTHPHFYETRLVQVFSEWFDWITRTADGYVAISATVRDQLREEVQRRIGPKQAEKRWFDYFHLGSELDLRSIKAIVEPRLERLFTTPEPVFLMVSTIEPRKNHEYLMDAFDRAWAAGSSARLCIVGSIGWKCDALLTRVRTHPEYNRRLFMFNDLSDTSLEHAYAHASALVFPSYVEGFGLPLVEAMQRGLPAMGSDIAVFREIGGEFMAYFDLQDPQRLADLVTGFELSGQFPANREVTDWQWIGWREASLQLVERTAGHVLQAPAVPAKSPASNPTPEVHRPGAVVRFGR</sequence>
<dbReference type="CDD" id="cd03809">
    <property type="entry name" value="GT4_MtfB-like"/>
    <property type="match status" value="1"/>
</dbReference>
<evidence type="ECO:0000313" key="3">
    <source>
        <dbReference type="Proteomes" id="UP001150531"/>
    </source>
</evidence>
<comment type="caution">
    <text evidence="2">The sequence shown here is derived from an EMBL/GenBank/DDBJ whole genome shotgun (WGS) entry which is preliminary data.</text>
</comment>
<dbReference type="EMBL" id="JAMDGS010000011">
    <property type="protein sequence ID" value="MDD1126244.1"/>
    <property type="molecule type" value="Genomic_DNA"/>
</dbReference>
<evidence type="ECO:0000313" key="2">
    <source>
        <dbReference type="EMBL" id="MDD1126244.1"/>
    </source>
</evidence>
<dbReference type="Pfam" id="PF00534">
    <property type="entry name" value="Glycos_transf_1"/>
    <property type="match status" value="1"/>
</dbReference>
<gene>
    <name evidence="2" type="ORF">M5G18_16740</name>
</gene>
<protein>
    <submittedName>
        <fullName evidence="2">Glycosyltransferase family 4 protein</fullName>
    </submittedName>
</protein>
<accession>A0ABT5PR80</accession>